<dbReference type="InterPro" id="IPR022764">
    <property type="entry name" value="Peptidase_S54_rhomboid_dom"/>
</dbReference>
<dbReference type="InterPro" id="IPR050925">
    <property type="entry name" value="Rhomboid_protease_S54"/>
</dbReference>
<sequence>MIPISDDNPTLRTPVVTYLLLGAILFTWVVIQGAGLDEVKLAESLCSFALVPAKLAGLLPAGSILKLGDGLSCGITDPVLDKLTPLTSMFLHGGWMHLIGNCLFFWVFGNNVEDSMGRFRFLVFYLACGLAAAGAHVLVDPTSTVPTVGASGAISGIMGAYLVLYPRVRVNLLFVIFIFIRIIPVPAWAVLLWWFAVQVISGLPQLMSMQEVEVSGGVAVWAHVGGFVAGVVLIKLFQNPRYTTQRASWRHRLHPDHP</sequence>
<feature type="transmembrane region" description="Helical" evidence="5">
    <location>
        <begin position="172"/>
        <end position="196"/>
    </location>
</feature>
<keyword evidence="7" id="KW-0378">Hydrolase</keyword>
<keyword evidence="2 5" id="KW-0812">Transmembrane</keyword>
<dbReference type="PANTHER" id="PTHR43731">
    <property type="entry name" value="RHOMBOID PROTEASE"/>
    <property type="match status" value="1"/>
</dbReference>
<evidence type="ECO:0000256" key="1">
    <source>
        <dbReference type="ARBA" id="ARBA00004141"/>
    </source>
</evidence>
<proteinExistence type="predicted"/>
<keyword evidence="7" id="KW-0645">Protease</keyword>
<evidence type="ECO:0000313" key="8">
    <source>
        <dbReference type="Proteomes" id="UP000662747"/>
    </source>
</evidence>
<protein>
    <submittedName>
        <fullName evidence="7">Rhomboid family intramembrane serine protease</fullName>
    </submittedName>
</protein>
<feature type="transmembrane region" description="Helical" evidence="5">
    <location>
        <begin position="145"/>
        <end position="165"/>
    </location>
</feature>
<name>A0ABX7NP54_9BACT</name>
<dbReference type="PANTHER" id="PTHR43731:SF26">
    <property type="entry name" value="RHOMBOID-LIKE PROTEIN 10, CHLOROPLASTIC"/>
    <property type="match status" value="1"/>
</dbReference>
<dbReference type="EMBL" id="CP071090">
    <property type="protein sequence ID" value="QSQ20639.1"/>
    <property type="molecule type" value="Genomic_DNA"/>
</dbReference>
<keyword evidence="3 5" id="KW-1133">Transmembrane helix</keyword>
<dbReference type="GO" id="GO:0008233">
    <property type="term" value="F:peptidase activity"/>
    <property type="evidence" value="ECO:0007669"/>
    <property type="project" value="UniProtKB-KW"/>
</dbReference>
<dbReference type="GO" id="GO:0006508">
    <property type="term" value="P:proteolysis"/>
    <property type="evidence" value="ECO:0007669"/>
    <property type="project" value="UniProtKB-KW"/>
</dbReference>
<feature type="transmembrane region" description="Helical" evidence="5">
    <location>
        <begin position="15"/>
        <end position="36"/>
    </location>
</feature>
<dbReference type="Pfam" id="PF01694">
    <property type="entry name" value="Rhomboid"/>
    <property type="match status" value="1"/>
</dbReference>
<feature type="transmembrane region" description="Helical" evidence="5">
    <location>
        <begin position="216"/>
        <end position="237"/>
    </location>
</feature>
<reference evidence="7 8" key="1">
    <citation type="submission" date="2021-02" db="EMBL/GenBank/DDBJ databases">
        <title>De Novo genome assembly of isolated myxobacteria.</title>
        <authorList>
            <person name="Stevens D.C."/>
        </authorList>
    </citation>
    <scope>NUCLEOTIDE SEQUENCE [LARGE SCALE GENOMIC DNA]</scope>
    <source>
        <strain evidence="8">SCPEA02</strain>
    </source>
</reference>
<evidence type="ECO:0000256" key="2">
    <source>
        <dbReference type="ARBA" id="ARBA00022692"/>
    </source>
</evidence>
<evidence type="ECO:0000256" key="3">
    <source>
        <dbReference type="ARBA" id="ARBA00022989"/>
    </source>
</evidence>
<keyword evidence="8" id="KW-1185">Reference proteome</keyword>
<dbReference type="InterPro" id="IPR035952">
    <property type="entry name" value="Rhomboid-like_sf"/>
</dbReference>
<evidence type="ECO:0000256" key="5">
    <source>
        <dbReference type="SAM" id="Phobius"/>
    </source>
</evidence>
<organism evidence="7 8">
    <name type="scientific">Pyxidicoccus parkwayensis</name>
    <dbReference type="NCBI Taxonomy" id="2813578"/>
    <lineage>
        <taxon>Bacteria</taxon>
        <taxon>Pseudomonadati</taxon>
        <taxon>Myxococcota</taxon>
        <taxon>Myxococcia</taxon>
        <taxon>Myxococcales</taxon>
        <taxon>Cystobacterineae</taxon>
        <taxon>Myxococcaceae</taxon>
        <taxon>Pyxidicoccus</taxon>
    </lineage>
</organism>
<dbReference type="SUPFAM" id="SSF144091">
    <property type="entry name" value="Rhomboid-like"/>
    <property type="match status" value="1"/>
</dbReference>
<feature type="domain" description="Peptidase S54 rhomboid" evidence="6">
    <location>
        <begin position="86"/>
        <end position="235"/>
    </location>
</feature>
<evidence type="ECO:0000256" key="4">
    <source>
        <dbReference type="ARBA" id="ARBA00023136"/>
    </source>
</evidence>
<keyword evidence="4 5" id="KW-0472">Membrane</keyword>
<dbReference type="Gene3D" id="1.20.1540.10">
    <property type="entry name" value="Rhomboid-like"/>
    <property type="match status" value="1"/>
</dbReference>
<comment type="subcellular location">
    <subcellularLocation>
        <location evidence="1">Membrane</location>
        <topology evidence="1">Multi-pass membrane protein</topology>
    </subcellularLocation>
</comment>
<evidence type="ECO:0000259" key="6">
    <source>
        <dbReference type="Pfam" id="PF01694"/>
    </source>
</evidence>
<feature type="transmembrane region" description="Helical" evidence="5">
    <location>
        <begin position="121"/>
        <end position="139"/>
    </location>
</feature>
<gene>
    <name evidence="7" type="ORF">JY651_36205</name>
</gene>
<dbReference type="RefSeq" id="WP_206722219.1">
    <property type="nucleotide sequence ID" value="NZ_CP071090.1"/>
</dbReference>
<evidence type="ECO:0000313" key="7">
    <source>
        <dbReference type="EMBL" id="QSQ20639.1"/>
    </source>
</evidence>
<dbReference type="Proteomes" id="UP000662747">
    <property type="component" value="Chromosome"/>
</dbReference>
<feature type="transmembrane region" description="Helical" evidence="5">
    <location>
        <begin position="88"/>
        <end position="109"/>
    </location>
</feature>
<accession>A0ABX7NP54</accession>